<organism evidence="2 3">
    <name type="scientific">Micromonospora cathayae</name>
    <dbReference type="NCBI Taxonomy" id="3028804"/>
    <lineage>
        <taxon>Bacteria</taxon>
        <taxon>Bacillati</taxon>
        <taxon>Actinomycetota</taxon>
        <taxon>Actinomycetes</taxon>
        <taxon>Micromonosporales</taxon>
        <taxon>Micromonosporaceae</taxon>
        <taxon>Micromonospora</taxon>
    </lineage>
</organism>
<dbReference type="SUPFAM" id="SSF53448">
    <property type="entry name" value="Nucleotide-diphospho-sugar transferases"/>
    <property type="match status" value="1"/>
</dbReference>
<gene>
    <name evidence="2" type="ORF">PVK37_18315</name>
</gene>
<dbReference type="CDD" id="cd04179">
    <property type="entry name" value="DPM_DPG-synthase_like"/>
    <property type="match status" value="1"/>
</dbReference>
<dbReference type="PANTHER" id="PTHR48090">
    <property type="entry name" value="UNDECAPRENYL-PHOSPHATE 4-DEOXY-4-FORMAMIDO-L-ARABINOSE TRANSFERASE-RELATED"/>
    <property type="match status" value="1"/>
</dbReference>
<accession>A0ABY7ZHU4</accession>
<name>A0ABY7ZHU4_9ACTN</name>
<evidence type="ECO:0000313" key="2">
    <source>
        <dbReference type="EMBL" id="WDZ82438.1"/>
    </source>
</evidence>
<proteinExistence type="inferred from homology"/>
<dbReference type="EMBL" id="CP118615">
    <property type="protein sequence ID" value="WDZ82438.1"/>
    <property type="molecule type" value="Genomic_DNA"/>
</dbReference>
<dbReference type="Gene3D" id="3.90.550.10">
    <property type="entry name" value="Spore Coat Polysaccharide Biosynthesis Protein SpsA, Chain A"/>
    <property type="match status" value="1"/>
</dbReference>
<evidence type="ECO:0000313" key="3">
    <source>
        <dbReference type="Proteomes" id="UP001219605"/>
    </source>
</evidence>
<keyword evidence="3" id="KW-1185">Reference proteome</keyword>
<dbReference type="InterPro" id="IPR029044">
    <property type="entry name" value="Nucleotide-diphossugar_trans"/>
</dbReference>
<dbReference type="Proteomes" id="UP001219605">
    <property type="component" value="Chromosome"/>
</dbReference>
<dbReference type="InterPro" id="IPR050256">
    <property type="entry name" value="Glycosyltransferase_2"/>
</dbReference>
<dbReference type="RefSeq" id="WP_275028677.1">
    <property type="nucleotide sequence ID" value="NZ_CP118615.1"/>
</dbReference>
<protein>
    <submittedName>
        <fullName evidence="2">Glycosyltransferase family 2 protein</fullName>
    </submittedName>
</protein>
<evidence type="ECO:0000256" key="1">
    <source>
        <dbReference type="ARBA" id="ARBA00006739"/>
    </source>
</evidence>
<sequence length="281" mass="30567">MTGTRQVHQEEDRQVPRYERYDFAPRRSRYAVVVPVINEGERLRAQLRRMHDCGHGLDVLIADGGSTDGSLSEGFLAAHGVRSVLVKSGPGRLSAQLRMAFAATLADGYHGVITLDGNGKDGVEAIARFRARLDQGYDYVQGSRFVAGGAAVNTPWSRYLGIRLVHAPMLSAGGRTWYTDTTNGFRGHSARLLADPRVGVFRDVFDAYELLAYLPVRAARLGLRVCEVPVTRAYPTGTVPTKIKGWSGNLDLLAVAARAATGRYDPARTPSTGEVPGRRTA</sequence>
<reference evidence="2 3" key="1">
    <citation type="submission" date="2023-02" db="EMBL/GenBank/DDBJ databases">
        <authorList>
            <person name="Mo P."/>
        </authorList>
    </citation>
    <scope>NUCLEOTIDE SEQUENCE [LARGE SCALE GENOMIC DNA]</scope>
    <source>
        <strain evidence="2 3">HUAS 3</strain>
    </source>
</reference>
<comment type="similarity">
    <text evidence="1">Belongs to the glycosyltransferase 2 family.</text>
</comment>